<protein>
    <submittedName>
        <fullName evidence="1">Rrf2 family transcriptional regulator, group III</fullName>
    </submittedName>
</protein>
<dbReference type="PANTHER" id="PTHR33221">
    <property type="entry name" value="WINGED HELIX-TURN-HELIX TRANSCRIPTIONAL REGULATOR, RRF2 FAMILY"/>
    <property type="match status" value="1"/>
</dbReference>
<evidence type="ECO:0000313" key="1">
    <source>
        <dbReference type="EMBL" id="GAY73984.1"/>
    </source>
</evidence>
<dbReference type="PANTHER" id="PTHR33221:SF15">
    <property type="entry name" value="HTH-TYPE TRANSCRIPTIONAL REGULATOR YWGB-RELATED"/>
    <property type="match status" value="1"/>
</dbReference>
<dbReference type="EMBL" id="BEXA01000005">
    <property type="protein sequence ID" value="GAY73984.1"/>
    <property type="molecule type" value="Genomic_DNA"/>
</dbReference>
<dbReference type="RefSeq" id="WP_125008715.1">
    <property type="nucleotide sequence ID" value="NZ_BEXA01000005.1"/>
</dbReference>
<dbReference type="Gene3D" id="1.10.10.10">
    <property type="entry name" value="Winged helix-like DNA-binding domain superfamily/Winged helix DNA-binding domain"/>
    <property type="match status" value="1"/>
</dbReference>
<dbReference type="PROSITE" id="PS51197">
    <property type="entry name" value="HTH_RRF2_2"/>
    <property type="match status" value="1"/>
</dbReference>
<name>A0A401FNP8_9LACO</name>
<proteinExistence type="predicted"/>
<evidence type="ECO:0000313" key="2">
    <source>
        <dbReference type="Proteomes" id="UP000286974"/>
    </source>
</evidence>
<sequence length="142" mass="15865">MKYSYKLSDAIHILTYLIVYQEGDLSSRAIANSIETNSSAVRGLMVDLKRAGIINTQQGSSEPTLSRPADQITMFDVYQAINMDHDLIHVDPKTNPNCIVGSNIQDTLNEVYQNVEQAAFRSMAETTIQEIIDGVLQRESQK</sequence>
<gene>
    <name evidence="1" type="ORF">NBRC111893_2130</name>
</gene>
<dbReference type="InterPro" id="IPR036388">
    <property type="entry name" value="WH-like_DNA-bd_sf"/>
</dbReference>
<dbReference type="GO" id="GO:0005829">
    <property type="term" value="C:cytosol"/>
    <property type="evidence" value="ECO:0007669"/>
    <property type="project" value="TreeGrafter"/>
</dbReference>
<dbReference type="Pfam" id="PF02082">
    <property type="entry name" value="Rrf2"/>
    <property type="match status" value="1"/>
</dbReference>
<dbReference type="Proteomes" id="UP000286974">
    <property type="component" value="Unassembled WGS sequence"/>
</dbReference>
<dbReference type="AlphaFoldDB" id="A0A401FNP8"/>
<reference evidence="1 2" key="1">
    <citation type="submission" date="2017-11" db="EMBL/GenBank/DDBJ databases">
        <title>Draft Genome Sequence of Lactobacillus curieae NBRC 111893 isolated from Koso, a Japanese sugar-Vegetable Fermented Beverage.</title>
        <authorList>
            <person name="Chiou T.Y."/>
            <person name="Oshima K."/>
            <person name="Suda W."/>
            <person name="Hattori M."/>
            <person name="Takahashi T."/>
        </authorList>
    </citation>
    <scope>NUCLEOTIDE SEQUENCE [LARGE SCALE GENOMIC DNA]</scope>
    <source>
        <strain evidence="1 2">NBRC111893</strain>
    </source>
</reference>
<dbReference type="SUPFAM" id="SSF46785">
    <property type="entry name" value="Winged helix' DNA-binding domain"/>
    <property type="match status" value="1"/>
</dbReference>
<dbReference type="GO" id="GO:0003700">
    <property type="term" value="F:DNA-binding transcription factor activity"/>
    <property type="evidence" value="ECO:0007669"/>
    <property type="project" value="TreeGrafter"/>
</dbReference>
<dbReference type="InterPro" id="IPR036390">
    <property type="entry name" value="WH_DNA-bd_sf"/>
</dbReference>
<dbReference type="InterPro" id="IPR000944">
    <property type="entry name" value="Tscrpt_reg_Rrf2"/>
</dbReference>
<comment type="caution">
    <text evidence="1">The sequence shown here is derived from an EMBL/GenBank/DDBJ whole genome shotgun (WGS) entry which is preliminary data.</text>
</comment>
<keyword evidence="2" id="KW-1185">Reference proteome</keyword>
<dbReference type="OrthoDB" id="213028at2"/>
<organism evidence="1 2">
    <name type="scientific">Lentilactobacillus kosonis</name>
    <dbReference type="NCBI Taxonomy" id="2810561"/>
    <lineage>
        <taxon>Bacteria</taxon>
        <taxon>Bacillati</taxon>
        <taxon>Bacillota</taxon>
        <taxon>Bacilli</taxon>
        <taxon>Lactobacillales</taxon>
        <taxon>Lactobacillaceae</taxon>
        <taxon>Lentilactobacillus</taxon>
    </lineage>
</organism>
<accession>A0A401FNP8</accession>